<dbReference type="AlphaFoldDB" id="A0A174G3Y9"/>
<sequence>MKQLKFECPECGTEFTLTANQTKAKERIEALKKAGVDVSELFAMQSADGLEFIASKRDGVISILEEDDPIFQAIIIQGTIPNRQLFRRWVMAQMFRIIYIATNTHGAYKPIGVSEVIHSMGYEYQWKMLNNELYAQHKMMQNGDVDNFRDRNRWFNKRVVLDMAKDYIEKLKKRFDELKLRKCKGIPYKRINGQNIFVDDFDKKVIKPLLFAVHKIQHSENTYELWHSVQEFNKRRIKMHWDTPQNAAWLDAYKGSGAFFTMQNMIRFHNCVIIDDNGKTLGKNASLAFLNKKAKLYENREGWRLIGMLKKMLDDNNIDVVAKMKEWRK</sequence>
<dbReference type="Proteomes" id="UP000095606">
    <property type="component" value="Unassembled WGS sequence"/>
</dbReference>
<organism evidence="1 2">
    <name type="scientific">Bacteroides faecis</name>
    <dbReference type="NCBI Taxonomy" id="674529"/>
    <lineage>
        <taxon>Bacteria</taxon>
        <taxon>Pseudomonadati</taxon>
        <taxon>Bacteroidota</taxon>
        <taxon>Bacteroidia</taxon>
        <taxon>Bacteroidales</taxon>
        <taxon>Bacteroidaceae</taxon>
        <taxon>Bacteroides</taxon>
    </lineage>
</organism>
<name>A0A174G3Y9_9BACE</name>
<evidence type="ECO:0000313" key="1">
    <source>
        <dbReference type="EMBL" id="CUO55570.1"/>
    </source>
</evidence>
<protein>
    <recommendedName>
        <fullName evidence="3">Ubiquitin carboxyl-hydrolase</fullName>
    </recommendedName>
</protein>
<proteinExistence type="predicted"/>
<gene>
    <name evidence="1" type="ORF">ERS852461_00540</name>
</gene>
<evidence type="ECO:0000313" key="2">
    <source>
        <dbReference type="Proteomes" id="UP000095606"/>
    </source>
</evidence>
<dbReference type="EMBL" id="CZAE01000002">
    <property type="protein sequence ID" value="CUO55570.1"/>
    <property type="molecule type" value="Genomic_DNA"/>
</dbReference>
<dbReference type="RefSeq" id="WP_055268804.1">
    <property type="nucleotide sequence ID" value="NZ_CAXKYA010000040.1"/>
</dbReference>
<reference evidence="1 2" key="1">
    <citation type="submission" date="2015-09" db="EMBL/GenBank/DDBJ databases">
        <authorList>
            <consortium name="Pathogen Informatics"/>
        </authorList>
    </citation>
    <scope>NUCLEOTIDE SEQUENCE [LARGE SCALE GENOMIC DNA]</scope>
    <source>
        <strain evidence="1 2">2789STDY5834846</strain>
    </source>
</reference>
<evidence type="ECO:0008006" key="3">
    <source>
        <dbReference type="Google" id="ProtNLM"/>
    </source>
</evidence>
<accession>A0A174G3Y9</accession>